<dbReference type="Gene3D" id="1.10.340.70">
    <property type="match status" value="1"/>
</dbReference>
<dbReference type="GO" id="GO:0004523">
    <property type="term" value="F:RNA-DNA hybrid ribonuclease activity"/>
    <property type="evidence" value="ECO:0007669"/>
    <property type="project" value="UniProtKB-EC"/>
</dbReference>
<dbReference type="InterPro" id="IPR000953">
    <property type="entry name" value="Chromo/chromo_shadow_dom"/>
</dbReference>
<dbReference type="CDD" id="cd09274">
    <property type="entry name" value="RNase_HI_RT_Ty3"/>
    <property type="match status" value="1"/>
</dbReference>
<evidence type="ECO:0000256" key="13">
    <source>
        <dbReference type="ARBA" id="ARBA00022908"/>
    </source>
</evidence>
<dbReference type="InterPro" id="IPR041577">
    <property type="entry name" value="RT_RNaseH_2"/>
</dbReference>
<proteinExistence type="inferred from homology"/>
<keyword evidence="4" id="KW-0645">Protease</keyword>
<feature type="compositionally biased region" description="Low complexity" evidence="20">
    <location>
        <begin position="103"/>
        <end position="128"/>
    </location>
</feature>
<feature type="non-terminal residue" evidence="22">
    <location>
        <position position="1432"/>
    </location>
</feature>
<dbReference type="InterPro" id="IPR043128">
    <property type="entry name" value="Rev_trsase/Diguanyl_cyclase"/>
</dbReference>
<keyword evidence="7" id="KW-0540">Nuclease</keyword>
<evidence type="ECO:0000256" key="16">
    <source>
        <dbReference type="ARBA" id="ARBA00023125"/>
    </source>
</evidence>
<keyword evidence="18" id="KW-0511">Multifunctional enzyme</keyword>
<feature type="region of interest" description="Disordered" evidence="20">
    <location>
        <begin position="1381"/>
        <end position="1432"/>
    </location>
</feature>
<evidence type="ECO:0000256" key="20">
    <source>
        <dbReference type="SAM" id="MobiDB-lite"/>
    </source>
</evidence>
<dbReference type="InterPro" id="IPR032549">
    <property type="entry name" value="DUF4939"/>
</dbReference>
<keyword evidence="9" id="KW-0064">Aspartyl protease</keyword>
<dbReference type="Pfam" id="PF00078">
    <property type="entry name" value="RVT_1"/>
    <property type="match status" value="2"/>
</dbReference>
<dbReference type="Pfam" id="PF00385">
    <property type="entry name" value="Chromo"/>
    <property type="match status" value="1"/>
</dbReference>
<keyword evidence="8" id="KW-0479">Metal-binding</keyword>
<organism evidence="22 23">
    <name type="scientific">Cirrhinus mrigala</name>
    <name type="common">Mrigala</name>
    <dbReference type="NCBI Taxonomy" id="683832"/>
    <lineage>
        <taxon>Eukaryota</taxon>
        <taxon>Metazoa</taxon>
        <taxon>Chordata</taxon>
        <taxon>Craniata</taxon>
        <taxon>Vertebrata</taxon>
        <taxon>Euteleostomi</taxon>
        <taxon>Actinopterygii</taxon>
        <taxon>Neopterygii</taxon>
        <taxon>Teleostei</taxon>
        <taxon>Ostariophysi</taxon>
        <taxon>Cypriniformes</taxon>
        <taxon>Cyprinidae</taxon>
        <taxon>Labeoninae</taxon>
        <taxon>Labeonini</taxon>
        <taxon>Cirrhinus</taxon>
    </lineage>
</organism>
<name>A0ABD0NWJ6_CIRMR</name>
<dbReference type="InterPro" id="IPR056924">
    <property type="entry name" value="SH3_Tf2-1"/>
</dbReference>
<dbReference type="EC" id="3.1.26.4" evidence="3"/>
<comment type="caution">
    <text evidence="22">The sequence shown here is derived from an EMBL/GenBank/DDBJ whole genome shotgun (WGS) entry which is preliminary data.</text>
</comment>
<keyword evidence="15" id="KW-0239">DNA-directed DNA polymerase</keyword>
<gene>
    <name evidence="22" type="ORF">M9458_037714</name>
</gene>
<dbReference type="Gene3D" id="2.40.50.40">
    <property type="match status" value="1"/>
</dbReference>
<dbReference type="PROSITE" id="PS50013">
    <property type="entry name" value="CHROMO_2"/>
    <property type="match status" value="1"/>
</dbReference>
<comment type="subcellular location">
    <subcellularLocation>
        <location evidence="1">Nucleus</location>
    </subcellularLocation>
</comment>
<keyword evidence="14" id="KW-0695">RNA-directed DNA polymerase</keyword>
<keyword evidence="5" id="KW-0808">Transferase</keyword>
<evidence type="ECO:0000256" key="6">
    <source>
        <dbReference type="ARBA" id="ARBA00022695"/>
    </source>
</evidence>
<dbReference type="CDD" id="cd00303">
    <property type="entry name" value="retropepsin_like"/>
    <property type="match status" value="1"/>
</dbReference>
<evidence type="ECO:0000313" key="22">
    <source>
        <dbReference type="EMBL" id="KAL0165870.1"/>
    </source>
</evidence>
<dbReference type="GO" id="GO:0004190">
    <property type="term" value="F:aspartic-type endopeptidase activity"/>
    <property type="evidence" value="ECO:0007669"/>
    <property type="project" value="UniProtKB-KW"/>
</dbReference>
<dbReference type="PANTHER" id="PTHR37984:SF5">
    <property type="entry name" value="PROTEIN NYNRIN-LIKE"/>
    <property type="match status" value="1"/>
</dbReference>
<dbReference type="InterPro" id="IPR041588">
    <property type="entry name" value="Integrase_H2C2"/>
</dbReference>
<dbReference type="GO" id="GO:0005634">
    <property type="term" value="C:nucleus"/>
    <property type="evidence" value="ECO:0007669"/>
    <property type="project" value="UniProtKB-SubCell"/>
</dbReference>
<evidence type="ECO:0000313" key="23">
    <source>
        <dbReference type="Proteomes" id="UP001529510"/>
    </source>
</evidence>
<evidence type="ECO:0000256" key="19">
    <source>
        <dbReference type="ARBA" id="ARBA00039658"/>
    </source>
</evidence>
<dbReference type="Gene3D" id="2.40.70.10">
    <property type="entry name" value="Acid Proteases"/>
    <property type="match status" value="1"/>
</dbReference>
<evidence type="ECO:0000256" key="17">
    <source>
        <dbReference type="ARBA" id="ARBA00023172"/>
    </source>
</evidence>
<evidence type="ECO:0000256" key="10">
    <source>
        <dbReference type="ARBA" id="ARBA00022759"/>
    </source>
</evidence>
<dbReference type="InterPro" id="IPR043502">
    <property type="entry name" value="DNA/RNA_pol_sf"/>
</dbReference>
<evidence type="ECO:0000256" key="8">
    <source>
        <dbReference type="ARBA" id="ARBA00022723"/>
    </source>
</evidence>
<dbReference type="Pfam" id="PF17921">
    <property type="entry name" value="Integrase_H2C2"/>
    <property type="match status" value="1"/>
</dbReference>
<dbReference type="GO" id="GO:0003887">
    <property type="term" value="F:DNA-directed DNA polymerase activity"/>
    <property type="evidence" value="ECO:0007669"/>
    <property type="project" value="UniProtKB-KW"/>
</dbReference>
<sequence>MLCLSPRSHKLYLPVLSYVPVLSSFPGNLQQEIKYRYLFIFMLKVKSHPIHLPQPDSPLLNIYSAKPGPTTYHSMSTSDPFQELVDSLKKVLLRAPVIPAPVSPSESSPAPSTSSSPLPSSPMARPAPYSGRAEECNGFLLQCSLVFTMQPALYPTDQSQIAFIISLLTGPALQWAETLWLQEGPATRSIRAFTAHFKEIFGQSDSDITAGEQLGWNERSLLTTYQLGLEPKLRLQLAAHDNHQGLESFIQHSIRCSDRMSSYHTETTATIPALLRSPVGMTPPEPASEPMILDSGKLSSTEQQRRLTRGLCLYCGASGYLRLNCPSRPTRSWVSVVQSDAENLHPLTTNVKIITPTYSVTVSALLDSGSAGNFISGALCRQLKLRTTITSNKYQIHSITGELLSRRQVQRKCEDITLQLGLFHTENIQLLVLEGATVDIILGHPWLVKHDPILSWGTGEILRWGKGCFPNCFPDLPRPIQKPIPVCVTSVESPVANQSVKILWIYSEFSDVFCPKRASQLPPHRPWDCAIDLVPDAPLPKGKIYLLSLPESKAMEEYIKEALSQGYIRPSTSPAASSFFFVSKKDGGLRPCIDYRAINRYTVKFCYPLPLVPAALEQLRTARIFTKLDLRSAYNLIRIREGDEWKTAFVTPYWPLRISGDNFIHKVLREFLHRFVIIYIDDILIYSRSEAEHRHHVAEVLQKLREHQLYLKAEKCSFHQPSIHFLGYIIDRHGVRMDEGKVEAVISWPEPKTIKELQRFLGFANFYRRFTKGYSQITSSITNLLKGHPKTLTWTPDASKAFKNLKKAFTQAPLLTHPDPDLPFVVEVDASTTGVGAVLSQHHGTPARLHPCAYFSRKLSPAEVNYDIENRELLAIKLALEEWRHWLEGATYPFQVFTDHKNLQYLRNAKRLCPRQARWALFFTRFNFTISHRPGSRNVRADALSRLSEPEDMSETPSNIIPTHLIISPIEWTSPPAVTTPEPRTPPGCPPGRQFIPQTQRVDLIHSTHVSLGTGHPGANSTLSLLSERFWWPDMARDVRRYVRGCKECTMSKSPRHLPAGKLHPLPIPNRPWSHLGVDFMTDLPSSDGNTGILVIVDRFAKFCHLLPLKGLPTAMETAESLFNHVFRYYGIPEDIVSEVLSSSPGLSSGYHPQTNGQTERKIQEVGRFLRTFCHGHQNSWNQFLGWAEYAQNSLRQPSTGLTPFQCVLGFQPPLFPKSGTTLTITSRGQCAGPRRWPTKEGSLVPPLPPGQKVWLSTRDIRLRLPSKKLSPRFVGPFTILEQVNPVTFKLQLPPHYKIHPTFHVSLLKPCYDPLLPSTEPGHEEEPPPPMVLEEGSIYSVKEILRSRRRGGRLEYLVDWEGFGPEERSWVPRDDILDTTLTDEFHAAHPEYPAPRGRGRPPRRRRGRPSGAGRGEGGNVTDWPGSSTTHIQ</sequence>
<keyword evidence="23" id="KW-1185">Reference proteome</keyword>
<dbReference type="FunFam" id="3.30.70.270:FF:000003">
    <property type="entry name" value="Transposon Ty3-G Gag-Pol polyprotein"/>
    <property type="match status" value="1"/>
</dbReference>
<dbReference type="Pfam" id="PF16297">
    <property type="entry name" value="DUF4939"/>
    <property type="match status" value="1"/>
</dbReference>
<keyword evidence="13" id="KW-0229">DNA integration</keyword>
<evidence type="ECO:0000256" key="18">
    <source>
        <dbReference type="ARBA" id="ARBA00023268"/>
    </source>
</evidence>
<evidence type="ECO:0000256" key="14">
    <source>
        <dbReference type="ARBA" id="ARBA00022918"/>
    </source>
</evidence>
<evidence type="ECO:0000256" key="12">
    <source>
        <dbReference type="ARBA" id="ARBA00022842"/>
    </source>
</evidence>
<keyword evidence="11" id="KW-0378">Hydrolase</keyword>
<dbReference type="GO" id="GO:0046872">
    <property type="term" value="F:metal ion binding"/>
    <property type="evidence" value="ECO:0007669"/>
    <property type="project" value="UniProtKB-KW"/>
</dbReference>
<evidence type="ECO:0000256" key="15">
    <source>
        <dbReference type="ARBA" id="ARBA00022932"/>
    </source>
</evidence>
<dbReference type="PANTHER" id="PTHR37984">
    <property type="entry name" value="PROTEIN CBG26694"/>
    <property type="match status" value="1"/>
</dbReference>
<evidence type="ECO:0000259" key="21">
    <source>
        <dbReference type="PROSITE" id="PS50013"/>
    </source>
</evidence>
<dbReference type="SUPFAM" id="SSF53098">
    <property type="entry name" value="Ribonuclease H-like"/>
    <property type="match status" value="1"/>
</dbReference>
<keyword evidence="10" id="KW-0255">Endonuclease</keyword>
<dbReference type="FunFam" id="3.30.70.270:FF:000026">
    <property type="entry name" value="Transposon Ty3-G Gag-Pol polyprotein"/>
    <property type="match status" value="1"/>
</dbReference>
<reference evidence="22 23" key="1">
    <citation type="submission" date="2024-05" db="EMBL/GenBank/DDBJ databases">
        <title>Genome sequencing and assembly of Indian major carp, Cirrhinus mrigala (Hamilton, 1822).</title>
        <authorList>
            <person name="Mohindra V."/>
            <person name="Chowdhury L.M."/>
            <person name="Lal K."/>
            <person name="Jena J.K."/>
        </authorList>
    </citation>
    <scope>NUCLEOTIDE SEQUENCE [LARGE SCALE GENOMIC DNA]</scope>
    <source>
        <strain evidence="22">CM1030</strain>
        <tissue evidence="22">Blood</tissue>
    </source>
</reference>
<dbReference type="InterPro" id="IPR023780">
    <property type="entry name" value="Chromo_domain"/>
</dbReference>
<evidence type="ECO:0000256" key="11">
    <source>
        <dbReference type="ARBA" id="ARBA00022801"/>
    </source>
</evidence>
<feature type="domain" description="Chromo" evidence="21">
    <location>
        <begin position="1339"/>
        <end position="1397"/>
    </location>
</feature>
<accession>A0ABD0NWJ6</accession>
<dbReference type="GO" id="GO:0006508">
    <property type="term" value="P:proteolysis"/>
    <property type="evidence" value="ECO:0007669"/>
    <property type="project" value="UniProtKB-KW"/>
</dbReference>
<evidence type="ECO:0000256" key="9">
    <source>
        <dbReference type="ARBA" id="ARBA00022750"/>
    </source>
</evidence>
<feature type="region of interest" description="Disordered" evidence="20">
    <location>
        <begin position="101"/>
        <end position="129"/>
    </location>
</feature>
<dbReference type="SUPFAM" id="SSF54160">
    <property type="entry name" value="Chromo domain-like"/>
    <property type="match status" value="1"/>
</dbReference>
<dbReference type="Gene3D" id="3.30.420.10">
    <property type="entry name" value="Ribonuclease H-like superfamily/Ribonuclease H"/>
    <property type="match status" value="2"/>
</dbReference>
<dbReference type="SUPFAM" id="SSF50630">
    <property type="entry name" value="Acid proteases"/>
    <property type="match status" value="1"/>
</dbReference>
<dbReference type="GO" id="GO:0006310">
    <property type="term" value="P:DNA recombination"/>
    <property type="evidence" value="ECO:0007669"/>
    <property type="project" value="UniProtKB-KW"/>
</dbReference>
<dbReference type="InterPro" id="IPR021109">
    <property type="entry name" value="Peptidase_aspartic_dom_sf"/>
</dbReference>
<keyword evidence="6" id="KW-0548">Nucleotidyltransferase</keyword>
<dbReference type="SMART" id="SM00298">
    <property type="entry name" value="CHROMO"/>
    <property type="match status" value="1"/>
</dbReference>
<dbReference type="GO" id="GO:0015074">
    <property type="term" value="P:DNA integration"/>
    <property type="evidence" value="ECO:0007669"/>
    <property type="project" value="UniProtKB-KW"/>
</dbReference>
<dbReference type="Gene3D" id="3.10.10.10">
    <property type="entry name" value="HIV Type 1 Reverse Transcriptase, subunit A, domain 1"/>
    <property type="match status" value="1"/>
</dbReference>
<dbReference type="EMBL" id="JAMKFB020000019">
    <property type="protein sequence ID" value="KAL0165870.1"/>
    <property type="molecule type" value="Genomic_DNA"/>
</dbReference>
<dbReference type="CDD" id="cd01647">
    <property type="entry name" value="RT_LTR"/>
    <property type="match status" value="1"/>
</dbReference>
<dbReference type="InterPro" id="IPR016197">
    <property type="entry name" value="Chromo-like_dom_sf"/>
</dbReference>
<dbReference type="InterPro" id="IPR012337">
    <property type="entry name" value="RNaseH-like_sf"/>
</dbReference>
<dbReference type="FunFam" id="3.10.20.370:FF:000003">
    <property type="entry name" value="Transposon Tf2-6 polyprotein"/>
    <property type="match status" value="1"/>
</dbReference>
<comment type="similarity">
    <text evidence="2">Belongs to the beta type-B retroviral polymerase family. HERV class-II K(HML-2) pol subfamily.</text>
</comment>
<evidence type="ECO:0000256" key="4">
    <source>
        <dbReference type="ARBA" id="ARBA00022670"/>
    </source>
</evidence>
<keyword evidence="17" id="KW-0233">DNA recombination</keyword>
<evidence type="ECO:0000256" key="7">
    <source>
        <dbReference type="ARBA" id="ARBA00022722"/>
    </source>
</evidence>
<dbReference type="Pfam" id="PF24626">
    <property type="entry name" value="SH3_Tf2-1"/>
    <property type="match status" value="1"/>
</dbReference>
<dbReference type="InterPro" id="IPR050951">
    <property type="entry name" value="Retrovirus_Pol_polyprotein"/>
</dbReference>
<keyword evidence="12" id="KW-0460">Magnesium</keyword>
<dbReference type="InterPro" id="IPR036397">
    <property type="entry name" value="RNaseH_sf"/>
</dbReference>
<dbReference type="InterPro" id="IPR000477">
    <property type="entry name" value="RT_dom"/>
</dbReference>
<evidence type="ECO:0000256" key="1">
    <source>
        <dbReference type="ARBA" id="ARBA00004123"/>
    </source>
</evidence>
<feature type="compositionally biased region" description="Basic residues" evidence="20">
    <location>
        <begin position="1397"/>
        <end position="1408"/>
    </location>
</feature>
<dbReference type="Pfam" id="PF17919">
    <property type="entry name" value="RT_RNaseH_2"/>
    <property type="match status" value="1"/>
</dbReference>
<evidence type="ECO:0000256" key="5">
    <source>
        <dbReference type="ARBA" id="ARBA00022679"/>
    </source>
</evidence>
<dbReference type="GO" id="GO:0003677">
    <property type="term" value="F:DNA binding"/>
    <property type="evidence" value="ECO:0007669"/>
    <property type="project" value="UniProtKB-KW"/>
</dbReference>
<evidence type="ECO:0000256" key="3">
    <source>
        <dbReference type="ARBA" id="ARBA00012180"/>
    </source>
</evidence>
<dbReference type="Proteomes" id="UP001529510">
    <property type="component" value="Unassembled WGS sequence"/>
</dbReference>
<protein>
    <recommendedName>
        <fullName evidence="19">Gypsy retrotransposon integrase-like protein 1</fullName>
        <ecNumber evidence="3">3.1.26.4</ecNumber>
    </recommendedName>
</protein>
<keyword evidence="16" id="KW-0238">DNA-binding</keyword>
<dbReference type="Gene3D" id="3.30.70.270">
    <property type="match status" value="2"/>
</dbReference>
<dbReference type="SUPFAM" id="SSF56672">
    <property type="entry name" value="DNA/RNA polymerases"/>
    <property type="match status" value="1"/>
</dbReference>
<evidence type="ECO:0000256" key="2">
    <source>
        <dbReference type="ARBA" id="ARBA00010879"/>
    </source>
</evidence>
<dbReference type="GO" id="GO:0003964">
    <property type="term" value="F:RNA-directed DNA polymerase activity"/>
    <property type="evidence" value="ECO:0007669"/>
    <property type="project" value="UniProtKB-KW"/>
</dbReference>
<dbReference type="Pfam" id="PF08284">
    <property type="entry name" value="RVP_2"/>
    <property type="match status" value="1"/>
</dbReference>